<evidence type="ECO:0000259" key="12">
    <source>
        <dbReference type="Pfam" id="PF25019"/>
    </source>
</evidence>
<evidence type="ECO:0000313" key="13">
    <source>
        <dbReference type="EMBL" id="CAL4951521.1"/>
    </source>
</evidence>
<evidence type="ECO:0000256" key="1">
    <source>
        <dbReference type="ARBA" id="ARBA00008894"/>
    </source>
</evidence>
<dbReference type="GO" id="GO:0006952">
    <property type="term" value="P:defense response"/>
    <property type="evidence" value="ECO:0007669"/>
    <property type="project" value="UniProtKB-KW"/>
</dbReference>
<keyword evidence="7" id="KW-0175">Coiled coil</keyword>
<evidence type="ECO:0000259" key="8">
    <source>
        <dbReference type="Pfam" id="PF00931"/>
    </source>
</evidence>
<dbReference type="InterPro" id="IPR027417">
    <property type="entry name" value="P-loop_NTPase"/>
</dbReference>
<dbReference type="Pfam" id="PF23598">
    <property type="entry name" value="LRR_14"/>
    <property type="match status" value="1"/>
</dbReference>
<dbReference type="InterPro" id="IPR038005">
    <property type="entry name" value="RX-like_CC"/>
</dbReference>
<keyword evidence="2" id="KW-0433">Leucine-rich repeat</keyword>
<dbReference type="Pfam" id="PF25019">
    <property type="entry name" value="LRR_R13L1-DRL21"/>
    <property type="match status" value="1"/>
</dbReference>
<evidence type="ECO:0000256" key="3">
    <source>
        <dbReference type="ARBA" id="ARBA00022737"/>
    </source>
</evidence>
<dbReference type="GO" id="GO:0005524">
    <property type="term" value="F:ATP binding"/>
    <property type="evidence" value="ECO:0007669"/>
    <property type="project" value="UniProtKB-KW"/>
</dbReference>
<evidence type="ECO:0000313" key="14">
    <source>
        <dbReference type="Proteomes" id="UP001497457"/>
    </source>
</evidence>
<evidence type="ECO:0000256" key="6">
    <source>
        <dbReference type="ARBA" id="ARBA00022840"/>
    </source>
</evidence>
<dbReference type="Pfam" id="PF00931">
    <property type="entry name" value="NB-ARC"/>
    <property type="match status" value="1"/>
</dbReference>
<dbReference type="SUPFAM" id="SSF52058">
    <property type="entry name" value="L domain-like"/>
    <property type="match status" value="1"/>
</dbReference>
<gene>
    <name evidence="13" type="ORF">URODEC1_LOCUS38967</name>
</gene>
<dbReference type="GO" id="GO:0051707">
    <property type="term" value="P:response to other organism"/>
    <property type="evidence" value="ECO:0007669"/>
    <property type="project" value="UniProtKB-ARBA"/>
</dbReference>
<dbReference type="Pfam" id="PF18052">
    <property type="entry name" value="Rx_N"/>
    <property type="match status" value="1"/>
</dbReference>
<evidence type="ECO:0000256" key="2">
    <source>
        <dbReference type="ARBA" id="ARBA00022614"/>
    </source>
</evidence>
<evidence type="ECO:0000256" key="7">
    <source>
        <dbReference type="ARBA" id="ARBA00023054"/>
    </source>
</evidence>
<keyword evidence="6" id="KW-0067">ATP-binding</keyword>
<dbReference type="InterPro" id="IPR056789">
    <property type="entry name" value="LRR_R13L1-DRL21"/>
</dbReference>
<reference evidence="13 14" key="2">
    <citation type="submission" date="2024-10" db="EMBL/GenBank/DDBJ databases">
        <authorList>
            <person name="Ryan C."/>
        </authorList>
    </citation>
    <scope>NUCLEOTIDE SEQUENCE [LARGE SCALE GENOMIC DNA]</scope>
</reference>
<dbReference type="InterPro" id="IPR055414">
    <property type="entry name" value="LRR_R13L4/SHOC2-like"/>
</dbReference>
<dbReference type="Gene3D" id="1.10.8.430">
    <property type="entry name" value="Helical domain of apoptotic protease-activating factors"/>
    <property type="match status" value="1"/>
</dbReference>
<feature type="domain" description="Disease resistance protein winged helix" evidence="10">
    <location>
        <begin position="423"/>
        <end position="489"/>
    </location>
</feature>
<keyword evidence="5" id="KW-0611">Plant defense</keyword>
<dbReference type="InterPro" id="IPR036388">
    <property type="entry name" value="WH-like_DNA-bd_sf"/>
</dbReference>
<evidence type="ECO:0000259" key="10">
    <source>
        <dbReference type="Pfam" id="PF23559"/>
    </source>
</evidence>
<proteinExistence type="inferred from homology"/>
<dbReference type="InterPro" id="IPR032675">
    <property type="entry name" value="LRR_dom_sf"/>
</dbReference>
<dbReference type="InterPro" id="IPR002182">
    <property type="entry name" value="NB-ARC"/>
</dbReference>
<dbReference type="PANTHER" id="PTHR36766">
    <property type="entry name" value="PLANT BROAD-SPECTRUM MILDEW RESISTANCE PROTEIN RPW8"/>
    <property type="match status" value="1"/>
</dbReference>
<organism evidence="13 14">
    <name type="scientific">Urochloa decumbens</name>
    <dbReference type="NCBI Taxonomy" id="240449"/>
    <lineage>
        <taxon>Eukaryota</taxon>
        <taxon>Viridiplantae</taxon>
        <taxon>Streptophyta</taxon>
        <taxon>Embryophyta</taxon>
        <taxon>Tracheophyta</taxon>
        <taxon>Spermatophyta</taxon>
        <taxon>Magnoliopsida</taxon>
        <taxon>Liliopsida</taxon>
        <taxon>Poales</taxon>
        <taxon>Poaceae</taxon>
        <taxon>PACMAD clade</taxon>
        <taxon>Panicoideae</taxon>
        <taxon>Panicodae</taxon>
        <taxon>Paniceae</taxon>
        <taxon>Melinidinae</taxon>
        <taxon>Urochloa</taxon>
    </lineage>
</organism>
<feature type="domain" description="Disease resistance N-terminal" evidence="9">
    <location>
        <begin position="10"/>
        <end position="90"/>
    </location>
</feature>
<dbReference type="PRINTS" id="PR00364">
    <property type="entry name" value="DISEASERSIST"/>
</dbReference>
<evidence type="ECO:0000256" key="4">
    <source>
        <dbReference type="ARBA" id="ARBA00022741"/>
    </source>
</evidence>
<dbReference type="Proteomes" id="UP001497457">
    <property type="component" value="Chromosome 17b"/>
</dbReference>
<keyword evidence="3" id="KW-0677">Repeat</keyword>
<sequence>MGTVLDAITSKLLSKLGDIIQDEVVMTCRVKKDIKRLKRNLEHFVAVREDAEALAMQDKGVASWWQNISDVMFDLDDVIDIFTAHSHKLSAPPRLIHCDQSLFSCFINASFDHKVAKRIKDINGKLSEIKMNRDMFSLELGNRQLFQVTNVDRSQTSPIDEPEVVGRDIKQGADELVKMIISTCHENRLTLLGIQGMGGIGKTTLAQKIYNEQRIRENFEVHIWLCISQSYTEIGLLRQAIRMAGATCDQLETKTELLPHLMDTIRGKSVFLVLDDVWKSDVWIDLLRLPLQRGLRAHIVVTTRNLDVLAEMHATYTHQVNKMNDSDGLELLMKKSFRQYEQTNDFSDIGYQIVKKCDGLPLAIKVVSGVLATKRTRAEWENIRDSRWSVHGLPEELGGPLYLSYRHLPPQLKQCFLWCALLPPYFVIQRDAVAYWWVAEGFVRKEYKYPIHEIAEEYYHELIRRNLLQPKPEFVDKGESTMHDLLRSLGQYLTRDHSLSMNAENNEALPNLRRLVISSDIEEIPAIEEQKCMRSLLIFNNKNFKSVNKDIFRRLEHIRVLVLTGTSIHSIPESVGSLVLLRLLDLGFTNIDNLPGSIGSLISLEYLSLCGCHKLNSLPASLMKLSNISFLQLERTAIDHVPRGIAKFQQRYNLRGVFENGIGFRLDELQFLPNIQRLLVLKLEKATPRGVLALKKSHNLRDLALCCTMGTGTHDRTHYQAYEIERIQQVYEMLIPSPSLLYIYLNGFPGVRFPEWLCLKPEHKLPNLAHMHLNECISCSQLPPAGQMPELLVLQIRGADSVVSIGAELLGKGVNNAVAFFPKLELLHVFDMRNLESWSLSTENLSKNLETESQHHVMMPRLKRLFLLDCPKLRALPEDLSRIANLKRVHIEGAHNLEEVVNLPAVVWLKVKNNRSLRRVFNLCKLQDLFAQDCPGLDLADNLSSLKCVYMVDCPNAQHFIKCILKGEQGVQVYVATLGADGRDIFPDESIYN</sequence>
<dbReference type="InterPro" id="IPR058922">
    <property type="entry name" value="WHD_DRP"/>
</dbReference>
<dbReference type="SUPFAM" id="SSF52540">
    <property type="entry name" value="P-loop containing nucleoside triphosphate hydrolases"/>
    <property type="match status" value="1"/>
</dbReference>
<dbReference type="Gene3D" id="1.10.10.10">
    <property type="entry name" value="Winged helix-like DNA-binding domain superfamily/Winged helix DNA-binding domain"/>
    <property type="match status" value="1"/>
</dbReference>
<keyword evidence="4" id="KW-0547">Nucleotide-binding</keyword>
<dbReference type="Gene3D" id="3.80.10.10">
    <property type="entry name" value="Ribonuclease Inhibitor"/>
    <property type="match status" value="2"/>
</dbReference>
<keyword evidence="14" id="KW-1185">Reference proteome</keyword>
<dbReference type="PANTHER" id="PTHR36766:SF33">
    <property type="entry name" value="NB-ARC DOMAIN-CONTAINING PROTEIN"/>
    <property type="match status" value="1"/>
</dbReference>
<evidence type="ECO:0000256" key="5">
    <source>
        <dbReference type="ARBA" id="ARBA00022821"/>
    </source>
</evidence>
<dbReference type="CDD" id="cd14798">
    <property type="entry name" value="RX-CC_like"/>
    <property type="match status" value="1"/>
</dbReference>
<evidence type="ECO:0000259" key="9">
    <source>
        <dbReference type="Pfam" id="PF18052"/>
    </source>
</evidence>
<dbReference type="Gene3D" id="1.20.5.4130">
    <property type="match status" value="1"/>
</dbReference>
<accession>A0ABC8YXS1</accession>
<dbReference type="InterPro" id="IPR041118">
    <property type="entry name" value="Rx_N"/>
</dbReference>
<reference evidence="14" key="1">
    <citation type="submission" date="2024-06" db="EMBL/GenBank/DDBJ databases">
        <authorList>
            <person name="Ryan C."/>
        </authorList>
    </citation>
    <scope>NUCLEOTIDE SEQUENCE [LARGE SCALE GENOMIC DNA]</scope>
</reference>
<dbReference type="Gene3D" id="3.40.50.300">
    <property type="entry name" value="P-loop containing nucleotide triphosphate hydrolases"/>
    <property type="match status" value="1"/>
</dbReference>
<protein>
    <submittedName>
        <fullName evidence="13">Uncharacterized protein</fullName>
    </submittedName>
</protein>
<feature type="domain" description="NB-ARC" evidence="8">
    <location>
        <begin position="181"/>
        <end position="339"/>
    </location>
</feature>
<dbReference type="Pfam" id="PF23559">
    <property type="entry name" value="WHD_DRP"/>
    <property type="match status" value="1"/>
</dbReference>
<name>A0ABC8YXS1_9POAL</name>
<comment type="similarity">
    <text evidence="1">Belongs to the disease resistance NB-LRR family.</text>
</comment>
<feature type="domain" description="R13L1/DRL21-like LRR repeat region" evidence="12">
    <location>
        <begin position="666"/>
        <end position="798"/>
    </location>
</feature>
<dbReference type="EMBL" id="OZ075127">
    <property type="protein sequence ID" value="CAL4951521.1"/>
    <property type="molecule type" value="Genomic_DNA"/>
</dbReference>
<dbReference type="AlphaFoldDB" id="A0ABC8YXS1"/>
<feature type="domain" description="Disease resistance R13L4/SHOC-2-like LRR" evidence="11">
    <location>
        <begin position="516"/>
        <end position="607"/>
    </location>
</feature>
<evidence type="ECO:0000259" key="11">
    <source>
        <dbReference type="Pfam" id="PF23598"/>
    </source>
</evidence>
<dbReference type="InterPro" id="IPR042197">
    <property type="entry name" value="Apaf_helical"/>
</dbReference>